<accession>A0ABW4CEG1</accession>
<dbReference type="EMBL" id="JBHTNU010000025">
    <property type="protein sequence ID" value="MFD1428479.1"/>
    <property type="molecule type" value="Genomic_DNA"/>
</dbReference>
<sequence length="66" mass="8017">MKQRYAVWEYRPETKSWWIHRSGFYYELARDVADSLNNNLQPWRKGAYYKAFPTSINPNEPPEIVH</sequence>
<gene>
    <name evidence="1" type="ORF">ACFQ4Y_16385</name>
</gene>
<dbReference type="Proteomes" id="UP001597282">
    <property type="component" value="Unassembled WGS sequence"/>
</dbReference>
<dbReference type="RefSeq" id="WP_380167423.1">
    <property type="nucleotide sequence ID" value="NZ_JBHTNU010000025.1"/>
</dbReference>
<name>A0ABW4CEG1_9BACL</name>
<comment type="caution">
    <text evidence="1">The sequence shown here is derived from an EMBL/GenBank/DDBJ whole genome shotgun (WGS) entry which is preliminary data.</text>
</comment>
<keyword evidence="2" id="KW-1185">Reference proteome</keyword>
<organism evidence="1 2">
    <name type="scientific">Kroppenstedtia sanguinis</name>
    <dbReference type="NCBI Taxonomy" id="1380684"/>
    <lineage>
        <taxon>Bacteria</taxon>
        <taxon>Bacillati</taxon>
        <taxon>Bacillota</taxon>
        <taxon>Bacilli</taxon>
        <taxon>Bacillales</taxon>
        <taxon>Thermoactinomycetaceae</taxon>
        <taxon>Kroppenstedtia</taxon>
    </lineage>
</organism>
<evidence type="ECO:0000313" key="2">
    <source>
        <dbReference type="Proteomes" id="UP001597282"/>
    </source>
</evidence>
<protein>
    <submittedName>
        <fullName evidence="1">Uncharacterized protein</fullName>
    </submittedName>
</protein>
<proteinExistence type="predicted"/>
<reference evidence="2" key="1">
    <citation type="journal article" date="2019" name="Int. J. Syst. Evol. Microbiol.">
        <title>The Global Catalogue of Microorganisms (GCM) 10K type strain sequencing project: providing services to taxonomists for standard genome sequencing and annotation.</title>
        <authorList>
            <consortium name="The Broad Institute Genomics Platform"/>
            <consortium name="The Broad Institute Genome Sequencing Center for Infectious Disease"/>
            <person name="Wu L."/>
            <person name="Ma J."/>
        </authorList>
    </citation>
    <scope>NUCLEOTIDE SEQUENCE [LARGE SCALE GENOMIC DNA]</scope>
    <source>
        <strain evidence="2">S1</strain>
    </source>
</reference>
<evidence type="ECO:0000313" key="1">
    <source>
        <dbReference type="EMBL" id="MFD1428479.1"/>
    </source>
</evidence>